<dbReference type="STRING" id="102285.A0A0R3TYW2"/>
<organism evidence="3">
    <name type="scientific">Rodentolepis nana</name>
    <name type="common">Dwarf tapeworm</name>
    <name type="synonym">Hymenolepis nana</name>
    <dbReference type="NCBI Taxonomy" id="102285"/>
    <lineage>
        <taxon>Eukaryota</taxon>
        <taxon>Metazoa</taxon>
        <taxon>Spiralia</taxon>
        <taxon>Lophotrochozoa</taxon>
        <taxon>Platyhelminthes</taxon>
        <taxon>Cestoda</taxon>
        <taxon>Eucestoda</taxon>
        <taxon>Cyclophyllidea</taxon>
        <taxon>Hymenolepididae</taxon>
        <taxon>Rodentolepis</taxon>
    </lineage>
</organism>
<dbReference type="WBParaSite" id="HNAJ_0001306101-mRNA-1">
    <property type="protein sequence ID" value="HNAJ_0001306101-mRNA-1"/>
    <property type="gene ID" value="HNAJ_0001306101"/>
</dbReference>
<dbReference type="OrthoDB" id="276422at2759"/>
<reference evidence="1 2" key="2">
    <citation type="submission" date="2018-11" db="EMBL/GenBank/DDBJ databases">
        <authorList>
            <consortium name="Pathogen Informatics"/>
        </authorList>
    </citation>
    <scope>NUCLEOTIDE SEQUENCE [LARGE SCALE GENOMIC DNA]</scope>
</reference>
<reference evidence="3" key="1">
    <citation type="submission" date="2017-02" db="UniProtKB">
        <authorList>
            <consortium name="WormBaseParasite"/>
        </authorList>
    </citation>
    <scope>IDENTIFICATION</scope>
</reference>
<evidence type="ECO:0000313" key="3">
    <source>
        <dbReference type="WBParaSite" id="HNAJ_0001306101-mRNA-1"/>
    </source>
</evidence>
<dbReference type="EMBL" id="UZAE01014901">
    <property type="protein sequence ID" value="VDO14763.1"/>
    <property type="molecule type" value="Genomic_DNA"/>
</dbReference>
<evidence type="ECO:0000313" key="1">
    <source>
        <dbReference type="EMBL" id="VDO14763.1"/>
    </source>
</evidence>
<accession>A0A0R3TYW2</accession>
<sequence length="208" mass="23993">MQRFFSSDMDFTAIKLITVNSLAYQVGLSRIRCLPEGCSLCLLSVVQLLLPRICRSEFVALHSENVLENLSDYLRDKFEYSNAELESLPEDKREEAKNFNQLLREFPQRAANKRQINPHILLFPSHPPHPIPSTPPRPLVVCYLFLYPLKVFYFRQPPTWHEFDSPDSFDPLDPLPLLLLLAPTLFCPISACFRKLLLPPPPLRGFLS</sequence>
<keyword evidence="2" id="KW-1185">Reference proteome</keyword>
<name>A0A0R3TYW2_RODNA</name>
<dbReference type="Proteomes" id="UP000278807">
    <property type="component" value="Unassembled WGS sequence"/>
</dbReference>
<proteinExistence type="predicted"/>
<dbReference type="AlphaFoldDB" id="A0A0R3TYW2"/>
<protein>
    <submittedName>
        <fullName evidence="3">FH2 domain-containing protein</fullName>
    </submittedName>
</protein>
<evidence type="ECO:0000313" key="2">
    <source>
        <dbReference type="Proteomes" id="UP000278807"/>
    </source>
</evidence>
<gene>
    <name evidence="1" type="ORF">HNAJ_LOCUS13035</name>
</gene>